<dbReference type="GO" id="GO:0003677">
    <property type="term" value="F:DNA binding"/>
    <property type="evidence" value="ECO:0007669"/>
    <property type="project" value="InterPro"/>
</dbReference>
<dbReference type="SUPFAM" id="SSF48019">
    <property type="entry name" value="post-AAA+ oligomerization domain-like"/>
    <property type="match status" value="1"/>
</dbReference>
<dbReference type="InterPro" id="IPR003959">
    <property type="entry name" value="ATPase_AAA_core"/>
</dbReference>
<dbReference type="GO" id="GO:0000731">
    <property type="term" value="P:DNA synthesis involved in DNA repair"/>
    <property type="evidence" value="ECO:0007669"/>
    <property type="project" value="TreeGrafter"/>
</dbReference>
<evidence type="ECO:0000256" key="3">
    <source>
        <dbReference type="ARBA" id="ARBA00022840"/>
    </source>
</evidence>
<evidence type="ECO:0000256" key="1">
    <source>
        <dbReference type="ARBA" id="ARBA00008959"/>
    </source>
</evidence>
<dbReference type="AlphaFoldDB" id="A0AAW5JJ09"/>
<dbReference type="CDD" id="cd18139">
    <property type="entry name" value="HLD_clamp_RarA"/>
    <property type="match status" value="1"/>
</dbReference>
<dbReference type="InterPro" id="IPR003593">
    <property type="entry name" value="AAA+_ATPase"/>
</dbReference>
<keyword evidence="3" id="KW-0067">ATP-binding</keyword>
<dbReference type="InterPro" id="IPR008921">
    <property type="entry name" value="DNA_pol3_clamp-load_cplx_C"/>
</dbReference>
<dbReference type="Proteomes" id="UP001204562">
    <property type="component" value="Unassembled WGS sequence"/>
</dbReference>
<dbReference type="PANTHER" id="PTHR13779">
    <property type="entry name" value="WERNER HELICASE-INTERACTING PROTEIN 1 FAMILY MEMBER"/>
    <property type="match status" value="1"/>
</dbReference>
<comment type="caution">
    <text evidence="5">The sequence shown here is derived from an EMBL/GenBank/DDBJ whole genome shotgun (WGS) entry which is preliminary data.</text>
</comment>
<dbReference type="RefSeq" id="WP_256303672.1">
    <property type="nucleotide sequence ID" value="NZ_JANFYS010000011.1"/>
</dbReference>
<comment type="similarity">
    <text evidence="1">Belongs to the AAA ATPase family. RarA/MGS1/WRNIP1 subfamily.</text>
</comment>
<dbReference type="EMBL" id="JANFYS010000011">
    <property type="protein sequence ID" value="MCQ4770156.1"/>
    <property type="molecule type" value="Genomic_DNA"/>
</dbReference>
<feature type="domain" description="AAA+ ATPase" evidence="4">
    <location>
        <begin position="39"/>
        <end position="155"/>
    </location>
</feature>
<dbReference type="InterPro" id="IPR027417">
    <property type="entry name" value="P-loop_NTPase"/>
</dbReference>
<dbReference type="Pfam" id="PF16193">
    <property type="entry name" value="AAA_assoc_2"/>
    <property type="match status" value="1"/>
</dbReference>
<dbReference type="Pfam" id="PF12002">
    <property type="entry name" value="MgsA_C"/>
    <property type="match status" value="1"/>
</dbReference>
<dbReference type="InterPro" id="IPR051314">
    <property type="entry name" value="AAA_ATPase_RarA/MGS1/WRNIP1"/>
</dbReference>
<dbReference type="GO" id="GO:0005524">
    <property type="term" value="F:ATP binding"/>
    <property type="evidence" value="ECO:0007669"/>
    <property type="project" value="UniProtKB-KW"/>
</dbReference>
<dbReference type="GO" id="GO:0008047">
    <property type="term" value="F:enzyme activator activity"/>
    <property type="evidence" value="ECO:0007669"/>
    <property type="project" value="TreeGrafter"/>
</dbReference>
<name>A0AAW5JJ09_9FIRM</name>
<dbReference type="Gene3D" id="3.40.50.300">
    <property type="entry name" value="P-loop containing nucleotide triphosphate hydrolases"/>
    <property type="match status" value="1"/>
</dbReference>
<protein>
    <submittedName>
        <fullName evidence="5">Replication-associated recombination protein A</fullName>
    </submittedName>
</protein>
<evidence type="ECO:0000313" key="5">
    <source>
        <dbReference type="EMBL" id="MCQ4770156.1"/>
    </source>
</evidence>
<dbReference type="GO" id="GO:0006261">
    <property type="term" value="P:DNA-templated DNA replication"/>
    <property type="evidence" value="ECO:0007669"/>
    <property type="project" value="TreeGrafter"/>
</dbReference>
<evidence type="ECO:0000259" key="4">
    <source>
        <dbReference type="SMART" id="SM00382"/>
    </source>
</evidence>
<keyword evidence="2" id="KW-0547">Nucleotide-binding</keyword>
<proteinExistence type="inferred from homology"/>
<dbReference type="PANTHER" id="PTHR13779:SF7">
    <property type="entry name" value="ATPASE WRNIP1"/>
    <property type="match status" value="1"/>
</dbReference>
<gene>
    <name evidence="5" type="ORF">NE579_06705</name>
</gene>
<sequence>MAYRPLADEIRPTSLDEVVGQRHILGEGGLLRRLIERGDIPNMVFYGPSGTGKTTVANIIAARTNRTLRRINATTGSLSDIKEVIADVGTMLAPNGILLYLDEIQYFNKKQQQSLLEVIERGDVTLIASTTENPYFYVYNAVLSRSTVFEFKPIEADDVLPAVDRGMALMGERLGAEVSCEDGVREHIASCCGGDVRKAMNAVELLLSAAKRREGKLLVTMEDAKMAAQRSAMRYDRAGDDHYDILSALQKSIRGSDPDAACHYLARLLEAGDLISACRRLMVIACEDVGLAYPQVIPIVKACVDAANMLGLPEARIPLGDAAVLMATAPKSNSAYLALDAAMADVRAGRTGDYPRHLQNVHADSTGLEREQGYLYPHNFPHHYVKQQYLPDQLAGVRYYEYGENKTEQAAKQYWDRIKGETD</sequence>
<evidence type="ECO:0000313" key="6">
    <source>
        <dbReference type="Proteomes" id="UP001204562"/>
    </source>
</evidence>
<dbReference type="InterPro" id="IPR032423">
    <property type="entry name" value="AAA_assoc_2"/>
</dbReference>
<dbReference type="Gene3D" id="1.20.272.10">
    <property type="match status" value="1"/>
</dbReference>
<accession>A0AAW5JJ09</accession>
<dbReference type="GO" id="GO:0017116">
    <property type="term" value="F:single-stranded DNA helicase activity"/>
    <property type="evidence" value="ECO:0007669"/>
    <property type="project" value="TreeGrafter"/>
</dbReference>
<dbReference type="Gene3D" id="1.10.8.60">
    <property type="match status" value="1"/>
</dbReference>
<dbReference type="Gene3D" id="1.10.3710.10">
    <property type="entry name" value="DNA polymerase III clamp loader subunits, C-terminal domain"/>
    <property type="match status" value="1"/>
</dbReference>
<dbReference type="SMART" id="SM00382">
    <property type="entry name" value="AAA"/>
    <property type="match status" value="1"/>
</dbReference>
<reference evidence="5" key="1">
    <citation type="submission" date="2022-06" db="EMBL/GenBank/DDBJ databases">
        <title>Isolation of gut microbiota from human fecal samples.</title>
        <authorList>
            <person name="Pamer E.G."/>
            <person name="Barat B."/>
            <person name="Waligurski E."/>
            <person name="Medina S."/>
            <person name="Paddock L."/>
            <person name="Mostad J."/>
        </authorList>
    </citation>
    <scope>NUCLEOTIDE SEQUENCE</scope>
    <source>
        <strain evidence="5">DFI.9.91</strain>
    </source>
</reference>
<dbReference type="FunFam" id="1.20.272.10:FF:000001">
    <property type="entry name" value="Putative AAA family ATPase"/>
    <property type="match status" value="1"/>
</dbReference>
<dbReference type="CDD" id="cd00009">
    <property type="entry name" value="AAA"/>
    <property type="match status" value="1"/>
</dbReference>
<dbReference type="SUPFAM" id="SSF52540">
    <property type="entry name" value="P-loop containing nucleoside triphosphate hydrolases"/>
    <property type="match status" value="1"/>
</dbReference>
<organism evidence="5 6">
    <name type="scientific">Intestinimonas massiliensis</name>
    <name type="common">ex Afouda et al. 2020</name>
    <dbReference type="NCBI Taxonomy" id="1673721"/>
    <lineage>
        <taxon>Bacteria</taxon>
        <taxon>Bacillati</taxon>
        <taxon>Bacillota</taxon>
        <taxon>Clostridia</taxon>
        <taxon>Eubacteriales</taxon>
        <taxon>Intestinimonas</taxon>
    </lineage>
</organism>
<dbReference type="Pfam" id="PF00004">
    <property type="entry name" value="AAA"/>
    <property type="match status" value="1"/>
</dbReference>
<dbReference type="GO" id="GO:0016887">
    <property type="term" value="F:ATP hydrolysis activity"/>
    <property type="evidence" value="ECO:0007669"/>
    <property type="project" value="InterPro"/>
</dbReference>
<evidence type="ECO:0000256" key="2">
    <source>
        <dbReference type="ARBA" id="ARBA00022741"/>
    </source>
</evidence>
<dbReference type="InterPro" id="IPR021886">
    <property type="entry name" value="MgsA_C"/>
</dbReference>